<dbReference type="Pfam" id="PF01535">
    <property type="entry name" value="PPR"/>
    <property type="match status" value="2"/>
</dbReference>
<dbReference type="PANTHER" id="PTHR47003">
    <property type="entry name" value="OS01G0970900 PROTEIN"/>
    <property type="match status" value="1"/>
</dbReference>
<evidence type="ECO:0000256" key="1">
    <source>
        <dbReference type="PROSITE-ProRule" id="PRU00708"/>
    </source>
</evidence>
<reference evidence="3 4" key="1">
    <citation type="submission" date="2020-08" db="EMBL/GenBank/DDBJ databases">
        <title>Plant Genome Project.</title>
        <authorList>
            <person name="Zhang R.-G."/>
        </authorList>
    </citation>
    <scope>NUCLEOTIDE SEQUENCE [LARGE SCALE GENOMIC DNA]</scope>
    <source>
        <tissue evidence="3">Rhizome</tissue>
    </source>
</reference>
<gene>
    <name evidence="3" type="ORF">ZIOFF_058321</name>
</gene>
<dbReference type="AlphaFoldDB" id="A0A8J5F869"/>
<feature type="repeat" description="PPR" evidence="1">
    <location>
        <begin position="213"/>
        <end position="247"/>
    </location>
</feature>
<dbReference type="EMBL" id="JACMSC010000016">
    <property type="protein sequence ID" value="KAG6481702.1"/>
    <property type="molecule type" value="Genomic_DNA"/>
</dbReference>
<evidence type="ECO:0008006" key="5">
    <source>
        <dbReference type="Google" id="ProtNLM"/>
    </source>
</evidence>
<dbReference type="PANTHER" id="PTHR47003:SF9">
    <property type="entry name" value="PENTACOTRIPEPTIDE-REPEAT REGION OF PRORP DOMAIN-CONTAINING PROTEIN"/>
    <property type="match status" value="1"/>
</dbReference>
<feature type="repeat" description="PPR" evidence="1">
    <location>
        <begin position="353"/>
        <end position="387"/>
    </location>
</feature>
<feature type="repeat" description="PPR" evidence="1">
    <location>
        <begin position="388"/>
        <end position="422"/>
    </location>
</feature>
<evidence type="ECO:0000256" key="2">
    <source>
        <dbReference type="SAM" id="MobiDB-lite"/>
    </source>
</evidence>
<feature type="repeat" description="PPR" evidence="1">
    <location>
        <begin position="458"/>
        <end position="492"/>
    </location>
</feature>
<protein>
    <recommendedName>
        <fullName evidence="5">Pentatricopeptide repeat-containing protein</fullName>
    </recommendedName>
</protein>
<keyword evidence="4" id="KW-1185">Reference proteome</keyword>
<dbReference type="InterPro" id="IPR002885">
    <property type="entry name" value="PPR_rpt"/>
</dbReference>
<name>A0A8J5F869_ZINOF</name>
<dbReference type="Pfam" id="PF13041">
    <property type="entry name" value="PPR_2"/>
    <property type="match status" value="3"/>
</dbReference>
<evidence type="ECO:0000313" key="3">
    <source>
        <dbReference type="EMBL" id="KAG6481702.1"/>
    </source>
</evidence>
<dbReference type="NCBIfam" id="TIGR00756">
    <property type="entry name" value="PPR"/>
    <property type="match status" value="4"/>
</dbReference>
<comment type="caution">
    <text evidence="3">The sequence shown here is derived from an EMBL/GenBank/DDBJ whole genome shotgun (WGS) entry which is preliminary data.</text>
</comment>
<feature type="repeat" description="PPR" evidence="1">
    <location>
        <begin position="318"/>
        <end position="352"/>
    </location>
</feature>
<dbReference type="Proteomes" id="UP000734854">
    <property type="component" value="Unassembled WGS sequence"/>
</dbReference>
<organism evidence="3 4">
    <name type="scientific">Zingiber officinale</name>
    <name type="common">Ginger</name>
    <name type="synonym">Amomum zingiber</name>
    <dbReference type="NCBI Taxonomy" id="94328"/>
    <lineage>
        <taxon>Eukaryota</taxon>
        <taxon>Viridiplantae</taxon>
        <taxon>Streptophyta</taxon>
        <taxon>Embryophyta</taxon>
        <taxon>Tracheophyta</taxon>
        <taxon>Spermatophyta</taxon>
        <taxon>Magnoliopsida</taxon>
        <taxon>Liliopsida</taxon>
        <taxon>Zingiberales</taxon>
        <taxon>Zingiberaceae</taxon>
        <taxon>Zingiber</taxon>
    </lineage>
</organism>
<feature type="region of interest" description="Disordered" evidence="2">
    <location>
        <begin position="105"/>
        <end position="134"/>
    </location>
</feature>
<dbReference type="PROSITE" id="PS51375">
    <property type="entry name" value="PPR"/>
    <property type="match status" value="6"/>
</dbReference>
<dbReference type="GO" id="GO:0008380">
    <property type="term" value="P:RNA splicing"/>
    <property type="evidence" value="ECO:0007669"/>
    <property type="project" value="InterPro"/>
</dbReference>
<feature type="repeat" description="PPR" evidence="1">
    <location>
        <begin position="423"/>
        <end position="457"/>
    </location>
</feature>
<dbReference type="InterPro" id="IPR044578">
    <property type="entry name" value="BIR6-like"/>
</dbReference>
<proteinExistence type="predicted"/>
<sequence length="539" mass="61318">MRSMLYFAWRSGTIFPGSYPCAWHSRGYCNRGQRKKEELLNIGDDEKFHLRHRDGVCGDEQGSSSGDAEAKMYSEENKFEKVGLGVDNEDIQDFVRLPEETFIDFSPGGTLKEDDDNDDGQSHQYAHSNRRKKSVGEIKHEADRVFEILQQDGPGFSVSSALDQLQLKVSNSLIREVLLRILVMLNNANSLRCAKLAYKFFVWSGQQAGHKHNSNSYNLIMKVFSEAKELKAMCRLADEMTDKGLPITACTFNILICSCGEAGMARSVVERFIKSKNFNYRPFKHSFNAILYSLLTMNQYRLVEWVHQKMLLDGYAPDVLTFNVVLRAKYMLGKLDQFHRLLDDMGKNGFAPDLHTYNLMLHVLGRSNKPLSALELLNYMDEIGCNPSVLHFTTLIDGLSRAGNIEACRYFYDEMVKKGCDPDVVCYTVMITSYVIAGEFDKGYEIFQDMLARGQLPNVYTYNAIIRGLCITGKFDEACTMVKDMNRSGCTPNFSVYSSLVGRLRNSGKVSQANDVIKYMIESGHYLHLTNRFKGYKRC</sequence>
<evidence type="ECO:0000313" key="4">
    <source>
        <dbReference type="Proteomes" id="UP000734854"/>
    </source>
</evidence>
<dbReference type="OrthoDB" id="185373at2759"/>
<accession>A0A8J5F869</accession>